<protein>
    <recommendedName>
        <fullName evidence="1">GSKIP domain-containing protein</fullName>
    </recommendedName>
</protein>
<dbReference type="Proteomes" id="UP000242287">
    <property type="component" value="Unassembled WGS sequence"/>
</dbReference>
<dbReference type="Pfam" id="PF05303">
    <property type="entry name" value="GSKIP_dom"/>
    <property type="match status" value="1"/>
</dbReference>
<dbReference type="AlphaFoldDB" id="A0A2A9P0D9"/>
<evidence type="ECO:0000313" key="2">
    <source>
        <dbReference type="EMBL" id="PFH53986.1"/>
    </source>
</evidence>
<proteinExistence type="predicted"/>
<organism evidence="2 3">
    <name type="scientific">Amanita thiersii Skay4041</name>
    <dbReference type="NCBI Taxonomy" id="703135"/>
    <lineage>
        <taxon>Eukaryota</taxon>
        <taxon>Fungi</taxon>
        <taxon>Dikarya</taxon>
        <taxon>Basidiomycota</taxon>
        <taxon>Agaricomycotina</taxon>
        <taxon>Agaricomycetes</taxon>
        <taxon>Agaricomycetidae</taxon>
        <taxon>Agaricales</taxon>
        <taxon>Pluteineae</taxon>
        <taxon>Amanitaceae</taxon>
        <taxon>Amanita</taxon>
    </lineage>
</organism>
<dbReference type="Gene3D" id="3.30.2280.10">
    <property type="entry name" value="Hypothetical protein (hspc210)"/>
    <property type="match status" value="1"/>
</dbReference>
<dbReference type="InterPro" id="IPR007967">
    <property type="entry name" value="GSKIP_dom"/>
</dbReference>
<dbReference type="InterPro" id="IPR023231">
    <property type="entry name" value="GSKIP_dom_sf"/>
</dbReference>
<name>A0A2A9P0D9_9AGAR</name>
<evidence type="ECO:0000259" key="1">
    <source>
        <dbReference type="Pfam" id="PF05303"/>
    </source>
</evidence>
<accession>A0A2A9P0D9</accession>
<gene>
    <name evidence="2" type="ORF">AMATHDRAFT_186670</name>
</gene>
<dbReference type="OrthoDB" id="5804279at2759"/>
<dbReference type="EMBL" id="KZ301971">
    <property type="protein sequence ID" value="PFH53986.1"/>
    <property type="molecule type" value="Genomic_DNA"/>
</dbReference>
<reference evidence="2 3" key="1">
    <citation type="submission" date="2014-02" db="EMBL/GenBank/DDBJ databases">
        <title>Transposable element dynamics among asymbiotic and ectomycorrhizal Amanita fungi.</title>
        <authorList>
            <consortium name="DOE Joint Genome Institute"/>
            <person name="Hess J."/>
            <person name="Skrede I."/>
            <person name="Wolfe B."/>
            <person name="LaButti K."/>
            <person name="Ohm R.A."/>
            <person name="Grigoriev I.V."/>
            <person name="Pringle A."/>
        </authorList>
    </citation>
    <scope>NUCLEOTIDE SEQUENCE [LARGE SCALE GENOMIC DNA]</scope>
    <source>
        <strain evidence="2 3">SKay4041</strain>
    </source>
</reference>
<sequence>MFSHPSFFATELQQALLENSPGIRSFTITATSSVHCSASVILLEGQRVDITLRFNGYSLDNSERHSQRAQTTYETVEGLLMDISPLHRQWSETALTKALERLLYAIRAANDKPHSY</sequence>
<evidence type="ECO:0000313" key="3">
    <source>
        <dbReference type="Proteomes" id="UP000242287"/>
    </source>
</evidence>
<keyword evidence="3" id="KW-1185">Reference proteome</keyword>
<feature type="domain" description="GSKIP" evidence="1">
    <location>
        <begin position="42"/>
        <end position="102"/>
    </location>
</feature>
<dbReference type="SUPFAM" id="SSF103107">
    <property type="entry name" value="Hypothetical protein c14orf129, hspc210"/>
    <property type="match status" value="1"/>
</dbReference>